<dbReference type="InterPro" id="IPR000322">
    <property type="entry name" value="Glyco_hydro_31_TIM"/>
</dbReference>
<dbReference type="STRING" id="105231.A0A1Y1IAC3"/>
<evidence type="ECO:0000256" key="2">
    <source>
        <dbReference type="ARBA" id="ARBA00022801"/>
    </source>
</evidence>
<sequence length="1092" mass="119137">MLRACTIHKGQCSPFPSIPKVAALRAGDYWQAALLATPLRNKGASRWCELWGNQSIFSGTKLRKAAYTKGTEASGLQGSVRCTSLAEVERVEGIPYTSGMAPKGGKKAAPSQMRKMLPMSILEEHVLRWDADEASRKHAFPSLSFADATKRETALEGGATGRHGAAFVPRCKEKNDMQITEMEFPLGTSFYGGGEVSGPLERSGTRIFAWNTDAWGYGRATSSLYQSHPWVLVLLPDGTALGVLADTTRKCELDLREQGLLRFSASAPYPLITFGPYPSPDKVVAALARATGFPFLPSRWALGYHQCRFSYETADRVKEVAATFREKQIPCDVIWMDIDYMDKFRCFTFDKLNFADPKQLAADLHEQGFRAVWMIDPGISATPGYFAYDSGAQQDAWILKKDGKPFIGDVWPGPCAFPDFTIERVRQWWAGLIADYAAEGVDGIWNDMNEPAVFKVINKTMPDSNVHRGDPGLGGRQAHTHYHNVYGMLMARSTFEGLQQARPDQRPFVLTRANYIGGHRYAATWTGDNLANWEHLHFSIPMVLNLGLSGQPFSGPDIGGFVGDSNPRLYGRWMGIGALLPFARGHSETGTIDHEPWSFGAECEAVCRAAILRRYRLLPHLYTLFHRAHTQGLPVASPLFFADPADPTLRGVEDCFLLGPLLVAASTDPASPADRSRLTLPKGAWRSFDFADFHPDLPLLLLRGGGIVPAGRAIQHTAESTPDDPLTLIVSLDENGAAEGLLFEDENEGYAYRSGGYLLTTYEAVSTSGQVTVRVQKTEGSRARPRRKLAVRLLLEDGVEVTGDGWDGEPVAVALPSPQQLQAMVAAQQNQRKTAVAGPLSEAGEDEPVKGAGTTKTIVEMASGAWLLRVAPWAGGRIVSLVHAGSGRELLAGTLDKGGYEEYTGTEYRSPGCTEPYRITAREVEQLDGEDAVGLEADVGGGLALTRRIAVPRGMPDVVQINSAIEARSIGAGSGGFSRLVCLRAHPSFKLANPANAVISFKSVRGDDVELTAEFGEATLRGDDRPNGVWTLSNSETGLAIANHFEIDQVAICFVHWEATSVNLELWSQERPVSAESPIQLSHYYSIKEISK</sequence>
<dbReference type="Gene3D" id="2.60.40.1760">
    <property type="entry name" value="glycosyl hydrolase (family 31)"/>
    <property type="match status" value="1"/>
</dbReference>
<evidence type="ECO:0000259" key="8">
    <source>
        <dbReference type="Pfam" id="PF21365"/>
    </source>
</evidence>
<dbReference type="GO" id="GO:0005975">
    <property type="term" value="P:carbohydrate metabolic process"/>
    <property type="evidence" value="ECO:0007669"/>
    <property type="project" value="InterPro"/>
</dbReference>
<dbReference type="Pfam" id="PF01055">
    <property type="entry name" value="Glyco_hydro_31_2nd"/>
    <property type="match status" value="1"/>
</dbReference>
<dbReference type="CDD" id="cd14752">
    <property type="entry name" value="GH31_N"/>
    <property type="match status" value="1"/>
</dbReference>
<dbReference type="GO" id="GO:0030246">
    <property type="term" value="F:carbohydrate binding"/>
    <property type="evidence" value="ECO:0007669"/>
    <property type="project" value="InterPro"/>
</dbReference>
<dbReference type="OMA" id="AHECSHK"/>
<dbReference type="Pfam" id="PF21365">
    <property type="entry name" value="Glyco_hydro_31_3rd"/>
    <property type="match status" value="1"/>
</dbReference>
<evidence type="ECO:0000256" key="3">
    <source>
        <dbReference type="ARBA" id="ARBA00023295"/>
    </source>
</evidence>
<dbReference type="Gene3D" id="3.20.20.80">
    <property type="entry name" value="Glycosidases"/>
    <property type="match status" value="1"/>
</dbReference>
<evidence type="ECO:0000259" key="6">
    <source>
        <dbReference type="Pfam" id="PF13802"/>
    </source>
</evidence>
<dbReference type="Pfam" id="PF17137">
    <property type="entry name" value="DUF5110"/>
    <property type="match status" value="1"/>
</dbReference>
<keyword evidence="2 4" id="KW-0378">Hydrolase</keyword>
<dbReference type="Gene3D" id="2.60.40.1180">
    <property type="entry name" value="Golgi alpha-mannosidase II"/>
    <property type="match status" value="2"/>
</dbReference>
<evidence type="ECO:0000313" key="10">
    <source>
        <dbReference type="Proteomes" id="UP000054558"/>
    </source>
</evidence>
<dbReference type="InterPro" id="IPR025887">
    <property type="entry name" value="Glyco_hydro_31_N_dom"/>
</dbReference>
<dbReference type="InterPro" id="IPR011013">
    <property type="entry name" value="Gal_mutarotase_sf_dom"/>
</dbReference>
<keyword evidence="3 4" id="KW-0326">Glycosidase</keyword>
<dbReference type="EMBL" id="DF237268">
    <property type="protein sequence ID" value="GAQ86902.1"/>
    <property type="molecule type" value="Genomic_DNA"/>
</dbReference>
<evidence type="ECO:0000256" key="4">
    <source>
        <dbReference type="RuleBase" id="RU361185"/>
    </source>
</evidence>
<evidence type="ECO:0000313" key="9">
    <source>
        <dbReference type="EMBL" id="GAQ86902.1"/>
    </source>
</evidence>
<dbReference type="AlphaFoldDB" id="A0A1Y1IAC3"/>
<accession>A0A1Y1IAC3</accession>
<dbReference type="InterPro" id="IPR033403">
    <property type="entry name" value="DUF5110"/>
</dbReference>
<feature type="domain" description="DUF5110" evidence="7">
    <location>
        <begin position="725"/>
        <end position="794"/>
    </location>
</feature>
<keyword evidence="10" id="KW-1185">Reference proteome</keyword>
<feature type="domain" description="Glycoside hydrolase family 31 N-terminal" evidence="6">
    <location>
        <begin position="180"/>
        <end position="254"/>
    </location>
</feature>
<dbReference type="InterPro" id="IPR017853">
    <property type="entry name" value="GH"/>
</dbReference>
<dbReference type="SUPFAM" id="SSF51445">
    <property type="entry name" value="(Trans)glycosidases"/>
    <property type="match status" value="1"/>
</dbReference>
<dbReference type="PANTHER" id="PTHR22762:SF120">
    <property type="entry name" value="HETEROGLYCAN GLUCOSIDASE 1"/>
    <property type="match status" value="1"/>
</dbReference>
<gene>
    <name evidence="9" type="ORF">KFL_003190130</name>
</gene>
<evidence type="ECO:0000259" key="5">
    <source>
        <dbReference type="Pfam" id="PF01055"/>
    </source>
</evidence>
<dbReference type="PROSITE" id="PS00129">
    <property type="entry name" value="GLYCOSYL_HYDROL_F31_1"/>
    <property type="match status" value="1"/>
</dbReference>
<feature type="domain" description="Glycosyl hydrolase family 31 C-terminal" evidence="8">
    <location>
        <begin position="632"/>
        <end position="688"/>
    </location>
</feature>
<organism evidence="9 10">
    <name type="scientific">Klebsormidium nitens</name>
    <name type="common">Green alga</name>
    <name type="synonym">Ulothrix nitens</name>
    <dbReference type="NCBI Taxonomy" id="105231"/>
    <lineage>
        <taxon>Eukaryota</taxon>
        <taxon>Viridiplantae</taxon>
        <taxon>Streptophyta</taxon>
        <taxon>Klebsormidiophyceae</taxon>
        <taxon>Klebsormidiales</taxon>
        <taxon>Klebsormidiaceae</taxon>
        <taxon>Klebsormidium</taxon>
    </lineage>
</organism>
<evidence type="ECO:0000259" key="7">
    <source>
        <dbReference type="Pfam" id="PF17137"/>
    </source>
</evidence>
<dbReference type="GO" id="GO:0004553">
    <property type="term" value="F:hydrolase activity, hydrolyzing O-glycosyl compounds"/>
    <property type="evidence" value="ECO:0000318"/>
    <property type="project" value="GO_Central"/>
</dbReference>
<evidence type="ECO:0000256" key="1">
    <source>
        <dbReference type="ARBA" id="ARBA00007806"/>
    </source>
</evidence>
<dbReference type="Pfam" id="PF13802">
    <property type="entry name" value="Gal_mutarotas_2"/>
    <property type="match status" value="1"/>
</dbReference>
<comment type="similarity">
    <text evidence="1 4">Belongs to the glycosyl hydrolase 31 family.</text>
</comment>
<dbReference type="PANTHER" id="PTHR22762">
    <property type="entry name" value="ALPHA-GLUCOSIDASE"/>
    <property type="match status" value="1"/>
</dbReference>
<proteinExistence type="inferred from homology"/>
<dbReference type="CDD" id="cd06604">
    <property type="entry name" value="GH31_glucosidase_II_MalA"/>
    <property type="match status" value="1"/>
</dbReference>
<dbReference type="InterPro" id="IPR048395">
    <property type="entry name" value="Glyco_hydro_31_C"/>
</dbReference>
<name>A0A1Y1IAC3_KLENI</name>
<dbReference type="OrthoDB" id="1334205at2759"/>
<dbReference type="InterPro" id="IPR030458">
    <property type="entry name" value="Glyco_hydro_31_AS"/>
</dbReference>
<dbReference type="Proteomes" id="UP000054558">
    <property type="component" value="Unassembled WGS sequence"/>
</dbReference>
<protein>
    <submittedName>
        <fullName evidence="9">Glucosidase II catalytic (Alpha) subunit and related enzymes</fullName>
    </submittedName>
</protein>
<reference evidence="9 10" key="1">
    <citation type="journal article" date="2014" name="Nat. Commun.">
        <title>Klebsormidium flaccidum genome reveals primary factors for plant terrestrial adaptation.</title>
        <authorList>
            <person name="Hori K."/>
            <person name="Maruyama F."/>
            <person name="Fujisawa T."/>
            <person name="Togashi T."/>
            <person name="Yamamoto N."/>
            <person name="Seo M."/>
            <person name="Sato S."/>
            <person name="Yamada T."/>
            <person name="Mori H."/>
            <person name="Tajima N."/>
            <person name="Moriyama T."/>
            <person name="Ikeuchi M."/>
            <person name="Watanabe M."/>
            <person name="Wada H."/>
            <person name="Kobayashi K."/>
            <person name="Saito M."/>
            <person name="Masuda T."/>
            <person name="Sasaki-Sekimoto Y."/>
            <person name="Mashiguchi K."/>
            <person name="Awai K."/>
            <person name="Shimojima M."/>
            <person name="Masuda S."/>
            <person name="Iwai M."/>
            <person name="Nobusawa T."/>
            <person name="Narise T."/>
            <person name="Kondo S."/>
            <person name="Saito H."/>
            <person name="Sato R."/>
            <person name="Murakawa M."/>
            <person name="Ihara Y."/>
            <person name="Oshima-Yamada Y."/>
            <person name="Ohtaka K."/>
            <person name="Satoh M."/>
            <person name="Sonobe K."/>
            <person name="Ishii M."/>
            <person name="Ohtani R."/>
            <person name="Kanamori-Sato M."/>
            <person name="Honoki R."/>
            <person name="Miyazaki D."/>
            <person name="Mochizuki H."/>
            <person name="Umetsu J."/>
            <person name="Higashi K."/>
            <person name="Shibata D."/>
            <person name="Kamiya Y."/>
            <person name="Sato N."/>
            <person name="Nakamura Y."/>
            <person name="Tabata S."/>
            <person name="Ida S."/>
            <person name="Kurokawa K."/>
            <person name="Ohta H."/>
        </authorList>
    </citation>
    <scope>NUCLEOTIDE SEQUENCE [LARGE SCALE GENOMIC DNA]</scope>
    <source>
        <strain evidence="9 10">NIES-2285</strain>
    </source>
</reference>
<feature type="domain" description="Glycoside hydrolase family 31 TIM barrel" evidence="5">
    <location>
        <begin position="294"/>
        <end position="624"/>
    </location>
</feature>
<dbReference type="InterPro" id="IPR013780">
    <property type="entry name" value="Glyco_hydro_b"/>
</dbReference>
<dbReference type="SUPFAM" id="SSF74650">
    <property type="entry name" value="Galactose mutarotase-like"/>
    <property type="match status" value="1"/>
</dbReference>